<dbReference type="AlphaFoldDB" id="A0A3M2L5Y2"/>
<proteinExistence type="predicted"/>
<protein>
    <submittedName>
        <fullName evidence="1">Uma2 family endonuclease</fullName>
    </submittedName>
</protein>
<keyword evidence="1" id="KW-0255">Endonuclease</keyword>
<organism evidence="1 2">
    <name type="scientific">Nocardia stercoris</name>
    <dbReference type="NCBI Taxonomy" id="2483361"/>
    <lineage>
        <taxon>Bacteria</taxon>
        <taxon>Bacillati</taxon>
        <taxon>Actinomycetota</taxon>
        <taxon>Actinomycetes</taxon>
        <taxon>Mycobacteriales</taxon>
        <taxon>Nocardiaceae</taxon>
        <taxon>Nocardia</taxon>
    </lineage>
</organism>
<reference evidence="1 2" key="1">
    <citation type="submission" date="2018-10" db="EMBL/GenBank/DDBJ databases">
        <title>Isolation from cow dung.</title>
        <authorList>
            <person name="Ling L."/>
        </authorList>
    </citation>
    <scope>NUCLEOTIDE SEQUENCE [LARGE SCALE GENOMIC DNA]</scope>
    <source>
        <strain evidence="1 2">NEAU-LL90</strain>
    </source>
</reference>
<dbReference type="InterPro" id="IPR011335">
    <property type="entry name" value="Restrct_endonuc-II-like"/>
</dbReference>
<dbReference type="InterPro" id="IPR012296">
    <property type="entry name" value="Nuclease_put_TT1808"/>
</dbReference>
<dbReference type="Gene3D" id="3.90.1570.10">
    <property type="entry name" value="tt1808, chain A"/>
    <property type="match status" value="1"/>
</dbReference>
<evidence type="ECO:0000313" key="1">
    <source>
        <dbReference type="EMBL" id="RMI33031.1"/>
    </source>
</evidence>
<dbReference type="OrthoDB" id="4108239at2"/>
<evidence type="ECO:0000313" key="2">
    <source>
        <dbReference type="Proteomes" id="UP000279275"/>
    </source>
</evidence>
<keyword evidence="2" id="KW-1185">Reference proteome</keyword>
<dbReference type="SUPFAM" id="SSF52980">
    <property type="entry name" value="Restriction endonuclease-like"/>
    <property type="match status" value="1"/>
</dbReference>
<keyword evidence="1" id="KW-0378">Hydrolase</keyword>
<gene>
    <name evidence="1" type="ORF">EBN03_13405</name>
</gene>
<comment type="caution">
    <text evidence="1">The sequence shown here is derived from an EMBL/GenBank/DDBJ whole genome shotgun (WGS) entry which is preliminary data.</text>
</comment>
<sequence length="188" mass="21725">MTWAELELLPQEIGREIELWEGKVVWNPRGQRAHSRFIRRATNAIERCADETTMLNPSIAGWLVCHRVDVFPDLEQMSDFLTPDIVVTRRMPLTEYVRAADTLLVGEVRFRSNPCYIEAKKARYAHAGIHWYWEIVIAPSGESITAVKAYERTTLTYKLVGEWTSADEHGIAVDQPFPIHIPWTELEF</sequence>
<name>A0A3M2L5Y2_9NOCA</name>
<dbReference type="EMBL" id="RFFH01000004">
    <property type="protein sequence ID" value="RMI33031.1"/>
    <property type="molecule type" value="Genomic_DNA"/>
</dbReference>
<keyword evidence="1" id="KW-0540">Nuclease</keyword>
<dbReference type="GO" id="GO:0004519">
    <property type="term" value="F:endonuclease activity"/>
    <property type="evidence" value="ECO:0007669"/>
    <property type="project" value="UniProtKB-KW"/>
</dbReference>
<dbReference type="Proteomes" id="UP000279275">
    <property type="component" value="Unassembled WGS sequence"/>
</dbReference>
<accession>A0A3M2L5Y2</accession>